<feature type="compositionally biased region" description="Basic residues" evidence="7">
    <location>
        <begin position="22"/>
        <end position="31"/>
    </location>
</feature>
<keyword evidence="6 8" id="KW-0472">Membrane</keyword>
<evidence type="ECO:0000256" key="5">
    <source>
        <dbReference type="ARBA" id="ARBA00022989"/>
    </source>
</evidence>
<feature type="domain" description="Bacterial sugar transferase" evidence="9">
    <location>
        <begin position="307"/>
        <end position="494"/>
    </location>
</feature>
<name>A0ABW2GK61_9ACTN</name>
<keyword evidence="3 10" id="KW-0808">Transferase</keyword>
<gene>
    <name evidence="10" type="ORF">ACFQLX_17970</name>
</gene>
<keyword evidence="5 8" id="KW-1133">Transmembrane helix</keyword>
<dbReference type="PANTHER" id="PTHR30576:SF10">
    <property type="entry name" value="SLL5057 PROTEIN"/>
    <property type="match status" value="1"/>
</dbReference>
<feature type="transmembrane region" description="Helical" evidence="8">
    <location>
        <begin position="67"/>
        <end position="83"/>
    </location>
</feature>
<feature type="compositionally biased region" description="Low complexity" evidence="7">
    <location>
        <begin position="7"/>
        <end position="17"/>
    </location>
</feature>
<organism evidence="10 11">
    <name type="scientific">Streptomyces polyrhachis</name>
    <dbReference type="NCBI Taxonomy" id="1282885"/>
    <lineage>
        <taxon>Bacteria</taxon>
        <taxon>Bacillati</taxon>
        <taxon>Actinomycetota</taxon>
        <taxon>Actinomycetes</taxon>
        <taxon>Kitasatosporales</taxon>
        <taxon>Streptomycetaceae</taxon>
        <taxon>Streptomyces</taxon>
    </lineage>
</organism>
<proteinExistence type="inferred from homology"/>
<evidence type="ECO:0000256" key="1">
    <source>
        <dbReference type="ARBA" id="ARBA00004141"/>
    </source>
</evidence>
<feature type="transmembrane region" description="Helical" evidence="8">
    <location>
        <begin position="313"/>
        <end position="333"/>
    </location>
</feature>
<evidence type="ECO:0000313" key="11">
    <source>
        <dbReference type="Proteomes" id="UP001596413"/>
    </source>
</evidence>
<keyword evidence="11" id="KW-1185">Reference proteome</keyword>
<feature type="region of interest" description="Disordered" evidence="7">
    <location>
        <begin position="1"/>
        <end position="31"/>
    </location>
</feature>
<evidence type="ECO:0000256" key="3">
    <source>
        <dbReference type="ARBA" id="ARBA00022679"/>
    </source>
</evidence>
<dbReference type="RefSeq" id="WP_386416419.1">
    <property type="nucleotide sequence ID" value="NZ_JBHSZO010000028.1"/>
</dbReference>
<evidence type="ECO:0000313" key="10">
    <source>
        <dbReference type="EMBL" id="MFC7220036.1"/>
    </source>
</evidence>
<reference evidence="11" key="1">
    <citation type="journal article" date="2019" name="Int. J. Syst. Evol. Microbiol.">
        <title>The Global Catalogue of Microorganisms (GCM) 10K type strain sequencing project: providing services to taxonomists for standard genome sequencing and annotation.</title>
        <authorList>
            <consortium name="The Broad Institute Genomics Platform"/>
            <consortium name="The Broad Institute Genome Sequencing Center for Infectious Disease"/>
            <person name="Wu L."/>
            <person name="Ma J."/>
        </authorList>
    </citation>
    <scope>NUCLEOTIDE SEQUENCE [LARGE SCALE GENOMIC DNA]</scope>
    <source>
        <strain evidence="11">CGMCC 1.13681</strain>
    </source>
</reference>
<dbReference type="EMBL" id="JBHSZO010000028">
    <property type="protein sequence ID" value="MFC7220036.1"/>
    <property type="molecule type" value="Genomic_DNA"/>
</dbReference>
<dbReference type="PANTHER" id="PTHR30576">
    <property type="entry name" value="COLANIC BIOSYNTHESIS UDP-GLUCOSE LIPID CARRIER TRANSFERASE"/>
    <property type="match status" value="1"/>
</dbReference>
<dbReference type="InterPro" id="IPR003362">
    <property type="entry name" value="Bact_transf"/>
</dbReference>
<evidence type="ECO:0000256" key="6">
    <source>
        <dbReference type="ARBA" id="ARBA00023136"/>
    </source>
</evidence>
<comment type="similarity">
    <text evidence="2">Belongs to the bacterial sugar transferase family.</text>
</comment>
<comment type="subcellular location">
    <subcellularLocation>
        <location evidence="1">Membrane</location>
        <topology evidence="1">Multi-pass membrane protein</topology>
    </subcellularLocation>
</comment>
<evidence type="ECO:0000256" key="4">
    <source>
        <dbReference type="ARBA" id="ARBA00022692"/>
    </source>
</evidence>
<keyword evidence="4 8" id="KW-0812">Transmembrane</keyword>
<accession>A0ABW2GK61</accession>
<comment type="caution">
    <text evidence="10">The sequence shown here is derived from an EMBL/GenBank/DDBJ whole genome shotgun (WGS) entry which is preliminary data.</text>
</comment>
<dbReference type="NCBIfam" id="TIGR03025">
    <property type="entry name" value="EPS_sugtrans"/>
    <property type="match status" value="1"/>
</dbReference>
<dbReference type="Proteomes" id="UP001596413">
    <property type="component" value="Unassembled WGS sequence"/>
</dbReference>
<evidence type="ECO:0000256" key="8">
    <source>
        <dbReference type="SAM" id="Phobius"/>
    </source>
</evidence>
<dbReference type="InterPro" id="IPR017475">
    <property type="entry name" value="EPS_sugar_tfrase"/>
</dbReference>
<dbReference type="Pfam" id="PF02397">
    <property type="entry name" value="Bac_transf"/>
    <property type="match status" value="1"/>
</dbReference>
<dbReference type="GO" id="GO:0016740">
    <property type="term" value="F:transferase activity"/>
    <property type="evidence" value="ECO:0007669"/>
    <property type="project" value="UniProtKB-KW"/>
</dbReference>
<evidence type="ECO:0000259" key="9">
    <source>
        <dbReference type="Pfam" id="PF02397"/>
    </source>
</evidence>
<sequence>MRRIGIADTTSAAPAAPDRTEVRRRRQPGRPRRNGYKPVWYLPVATGLSAAGVALPVVLVYSAAQEAHPFLCAVIATLGWLLVQAGRHRFDQRNLGESRAPTPVLQDWLILLGLLAVTRTVTGESSDPRTALLALLSAPVVAYAGRLLLHRHLVASRREAHAVRRVLVVGEPGAADVVVGQLAARTDHAYVAVGVVPVGEARSLCGVPEVARLGALAADSPSWDAGAVLGAAREHGAELVLIAPGPLLAGVRLRQLSWSLHEAGLPLAVLPGVTEVAERRMRLSVTAGLTLLHIAPPLRRGPQLVAKAALDRVGAALGLLLLSPLFAVIAVAIRSTSPGPVFHRQTRLGRHGEQFTMWKFRSMVVDAEERRAELNAVNEHEGPLFKIRRDPRVTRVGEVLRRTSLDELPQLINVLCGEMALVGPRPPLPEEAVRYTETELRRLDVRPGMTGLWQVSGRSDLSWDETVALDLRYVDNWSIGYDMGVMARTVRAVVDGRGAY</sequence>
<evidence type="ECO:0000256" key="2">
    <source>
        <dbReference type="ARBA" id="ARBA00006464"/>
    </source>
</evidence>
<feature type="transmembrane region" description="Helical" evidence="8">
    <location>
        <begin position="39"/>
        <end position="61"/>
    </location>
</feature>
<evidence type="ECO:0000256" key="7">
    <source>
        <dbReference type="SAM" id="MobiDB-lite"/>
    </source>
</evidence>
<dbReference type="EC" id="2.7.8.-" evidence="10"/>
<protein>
    <submittedName>
        <fullName evidence="10">Sugar transferase</fullName>
        <ecNumber evidence="10">2.7.8.-</ecNumber>
    </submittedName>
</protein>